<dbReference type="Gene3D" id="3.40.50.300">
    <property type="entry name" value="P-loop containing nucleotide triphosphate hydrolases"/>
    <property type="match status" value="1"/>
</dbReference>
<dbReference type="SMART" id="SM00382">
    <property type="entry name" value="AAA"/>
    <property type="match status" value="1"/>
</dbReference>
<evidence type="ECO:0000313" key="8">
    <source>
        <dbReference type="EMBL" id="MFC3763523.1"/>
    </source>
</evidence>
<gene>
    <name evidence="8" type="ORF">ACFOUW_21975</name>
</gene>
<keyword evidence="6" id="KW-0046">Antibiotic resistance</keyword>
<dbReference type="PROSITE" id="PS50893">
    <property type="entry name" value="ABC_TRANSPORTER_2"/>
    <property type="match status" value="1"/>
</dbReference>
<comment type="subcellular location">
    <subcellularLocation>
        <location evidence="1">Cell membrane</location>
        <topology evidence="1">Peripheral membrane protein</topology>
    </subcellularLocation>
</comment>
<evidence type="ECO:0000313" key="9">
    <source>
        <dbReference type="Proteomes" id="UP001595699"/>
    </source>
</evidence>
<dbReference type="InterPro" id="IPR003439">
    <property type="entry name" value="ABC_transporter-like_ATP-bd"/>
</dbReference>
<dbReference type="PANTHER" id="PTHR42711:SF5">
    <property type="entry name" value="ABC TRANSPORTER ATP-BINDING PROTEIN NATA"/>
    <property type="match status" value="1"/>
</dbReference>
<dbReference type="GO" id="GO:0005524">
    <property type="term" value="F:ATP binding"/>
    <property type="evidence" value="ECO:0007669"/>
    <property type="project" value="UniProtKB-KW"/>
</dbReference>
<proteinExistence type="inferred from homology"/>
<keyword evidence="9" id="KW-1185">Reference proteome</keyword>
<organism evidence="8 9">
    <name type="scientific">Tenggerimyces flavus</name>
    <dbReference type="NCBI Taxonomy" id="1708749"/>
    <lineage>
        <taxon>Bacteria</taxon>
        <taxon>Bacillati</taxon>
        <taxon>Actinomycetota</taxon>
        <taxon>Actinomycetes</taxon>
        <taxon>Propionibacteriales</taxon>
        <taxon>Nocardioidaceae</taxon>
        <taxon>Tenggerimyces</taxon>
    </lineage>
</organism>
<evidence type="ECO:0000256" key="5">
    <source>
        <dbReference type="ARBA" id="ARBA00022840"/>
    </source>
</evidence>
<sequence>MTNLAPVSADSEVAAGNAIVADDLRRTFRKRKGWFRSGEVVEAVRGISFAVPRGTIFGILGPNGAGKTTTIKMLSTLLIPTAGTATIDGFDVVTDESAVRRRLGVLFGGDKGLYNQLSGKENLRYFGRLYGLTKERIERRSIELLERMDLTTRADERVESYSRGMKQRLHIAKTLLHEPQVAILDEPTIGLDPKAAIEVRQLIASLVPEHTVLLTTHDMNEADVLCHDLAIVDRGLIVARGTPAELKAAADVASLEEVFLAATGREYEEEQP</sequence>
<evidence type="ECO:0000259" key="7">
    <source>
        <dbReference type="PROSITE" id="PS50893"/>
    </source>
</evidence>
<comment type="similarity">
    <text evidence="2">Belongs to the ABC transporter superfamily.</text>
</comment>
<dbReference type="EMBL" id="JBHRZH010000019">
    <property type="protein sequence ID" value="MFC3763523.1"/>
    <property type="molecule type" value="Genomic_DNA"/>
</dbReference>
<dbReference type="InterPro" id="IPR003593">
    <property type="entry name" value="AAA+_ATPase"/>
</dbReference>
<dbReference type="RefSeq" id="WP_205115558.1">
    <property type="nucleotide sequence ID" value="NZ_JAFBCM010000001.1"/>
</dbReference>
<dbReference type="Proteomes" id="UP001595699">
    <property type="component" value="Unassembled WGS sequence"/>
</dbReference>
<dbReference type="InterPro" id="IPR050763">
    <property type="entry name" value="ABC_transporter_ATP-binding"/>
</dbReference>
<feature type="domain" description="ABC transporter" evidence="7">
    <location>
        <begin position="19"/>
        <end position="259"/>
    </location>
</feature>
<comment type="caution">
    <text evidence="8">The sequence shown here is derived from an EMBL/GenBank/DDBJ whole genome shotgun (WGS) entry which is preliminary data.</text>
</comment>
<reference evidence="9" key="1">
    <citation type="journal article" date="2019" name="Int. J. Syst. Evol. Microbiol.">
        <title>The Global Catalogue of Microorganisms (GCM) 10K type strain sequencing project: providing services to taxonomists for standard genome sequencing and annotation.</title>
        <authorList>
            <consortium name="The Broad Institute Genomics Platform"/>
            <consortium name="The Broad Institute Genome Sequencing Center for Infectious Disease"/>
            <person name="Wu L."/>
            <person name="Ma J."/>
        </authorList>
    </citation>
    <scope>NUCLEOTIDE SEQUENCE [LARGE SCALE GENOMIC DNA]</scope>
    <source>
        <strain evidence="9">CGMCC 4.7241</strain>
    </source>
</reference>
<evidence type="ECO:0000256" key="6">
    <source>
        <dbReference type="ARBA" id="ARBA00023251"/>
    </source>
</evidence>
<name>A0ABV7YHF1_9ACTN</name>
<dbReference type="PANTHER" id="PTHR42711">
    <property type="entry name" value="ABC TRANSPORTER ATP-BINDING PROTEIN"/>
    <property type="match status" value="1"/>
</dbReference>
<dbReference type="Pfam" id="PF00005">
    <property type="entry name" value="ABC_tran"/>
    <property type="match status" value="1"/>
</dbReference>
<evidence type="ECO:0000256" key="2">
    <source>
        <dbReference type="ARBA" id="ARBA00005417"/>
    </source>
</evidence>
<evidence type="ECO:0000256" key="1">
    <source>
        <dbReference type="ARBA" id="ARBA00004202"/>
    </source>
</evidence>
<keyword evidence="5 8" id="KW-0067">ATP-binding</keyword>
<dbReference type="InterPro" id="IPR027417">
    <property type="entry name" value="P-loop_NTPase"/>
</dbReference>
<protein>
    <submittedName>
        <fullName evidence="8">ABC transporter ATP-binding protein</fullName>
    </submittedName>
</protein>
<evidence type="ECO:0000256" key="3">
    <source>
        <dbReference type="ARBA" id="ARBA00022448"/>
    </source>
</evidence>
<accession>A0ABV7YHF1</accession>
<keyword evidence="3" id="KW-0813">Transport</keyword>
<evidence type="ECO:0000256" key="4">
    <source>
        <dbReference type="ARBA" id="ARBA00022741"/>
    </source>
</evidence>
<dbReference type="SUPFAM" id="SSF52540">
    <property type="entry name" value="P-loop containing nucleoside triphosphate hydrolases"/>
    <property type="match status" value="1"/>
</dbReference>
<keyword evidence="4" id="KW-0547">Nucleotide-binding</keyword>